<accession>A0A8S0U2G4</accession>
<comment type="caution">
    <text evidence="9">The sequence shown here is derived from an EMBL/GenBank/DDBJ whole genome shotgun (WGS) entry which is preliminary data.</text>
</comment>
<dbReference type="SUPFAM" id="SSF54171">
    <property type="entry name" value="DNA-binding domain"/>
    <property type="match status" value="1"/>
</dbReference>
<dbReference type="PANTHER" id="PTHR32467">
    <property type="entry name" value="AP2-LIKE ETHYLENE-RESPONSIVE TRANSCRIPTION FACTOR"/>
    <property type="match status" value="1"/>
</dbReference>
<dbReference type="Pfam" id="PF00847">
    <property type="entry name" value="AP2"/>
    <property type="match status" value="1"/>
</dbReference>
<keyword evidence="5" id="KW-0804">Transcription</keyword>
<dbReference type="Proteomes" id="UP000594638">
    <property type="component" value="Unassembled WGS sequence"/>
</dbReference>
<dbReference type="OrthoDB" id="207175at2759"/>
<dbReference type="SMART" id="SM00380">
    <property type="entry name" value="AP2"/>
    <property type="match status" value="1"/>
</dbReference>
<feature type="domain" description="AP2/ERF" evidence="8">
    <location>
        <begin position="67"/>
        <end position="133"/>
    </location>
</feature>
<evidence type="ECO:0000256" key="3">
    <source>
        <dbReference type="ARBA" id="ARBA00023125"/>
    </source>
</evidence>
<reference evidence="9 10" key="1">
    <citation type="submission" date="2019-12" db="EMBL/GenBank/DDBJ databases">
        <authorList>
            <person name="Alioto T."/>
            <person name="Alioto T."/>
            <person name="Gomez Garrido J."/>
        </authorList>
    </citation>
    <scope>NUCLEOTIDE SEQUENCE [LARGE SCALE GENOMIC DNA]</scope>
</reference>
<evidence type="ECO:0000313" key="9">
    <source>
        <dbReference type="EMBL" id="CAA3012500.1"/>
    </source>
</evidence>
<evidence type="ECO:0000313" key="10">
    <source>
        <dbReference type="Proteomes" id="UP000594638"/>
    </source>
</evidence>
<dbReference type="Gramene" id="OE9A058938T1">
    <property type="protein sequence ID" value="OE9A058938C1"/>
    <property type="gene ID" value="OE9A058938"/>
</dbReference>
<evidence type="ECO:0000256" key="5">
    <source>
        <dbReference type="ARBA" id="ARBA00023163"/>
    </source>
</evidence>
<dbReference type="InterPro" id="IPR016177">
    <property type="entry name" value="DNA-bd_dom_sf"/>
</dbReference>
<sequence>MALTMIKSDENTRRRNVRIMDSDLSPSPRCIKSRRRDTAAVALRCEGQQIKQEVGPTAPTTVKRSSRFRGVSRHKLTGRYEAHLWDKLSWNATQKKKGKQVYLGAYDDEEAAARAYDLAALKYWGTSTFTNFPISDYEKEIEIMQNVTKEEYLASLRRYHFTIL</sequence>
<protein>
    <submittedName>
        <fullName evidence="9">AP2-like ethylene-responsive transcription factor At1g79700</fullName>
    </submittedName>
</protein>
<dbReference type="Gene3D" id="3.30.730.10">
    <property type="entry name" value="AP2/ERF domain"/>
    <property type="match status" value="1"/>
</dbReference>
<evidence type="ECO:0000256" key="2">
    <source>
        <dbReference type="ARBA" id="ARBA00023015"/>
    </source>
</evidence>
<dbReference type="InterPro" id="IPR036955">
    <property type="entry name" value="AP2/ERF_dom_sf"/>
</dbReference>
<keyword evidence="6" id="KW-0539">Nucleus</keyword>
<dbReference type="InterPro" id="IPR001471">
    <property type="entry name" value="AP2/ERF_dom"/>
</dbReference>
<evidence type="ECO:0000256" key="4">
    <source>
        <dbReference type="ARBA" id="ARBA00023159"/>
    </source>
</evidence>
<dbReference type="EMBL" id="CACTIH010007402">
    <property type="protein sequence ID" value="CAA3012500.1"/>
    <property type="molecule type" value="Genomic_DNA"/>
</dbReference>
<evidence type="ECO:0000256" key="1">
    <source>
        <dbReference type="ARBA" id="ARBA00004123"/>
    </source>
</evidence>
<comment type="similarity">
    <text evidence="7">Belongs to the AP2/ERF transcription factor family. AP2 subfamily.</text>
</comment>
<dbReference type="PROSITE" id="PS51032">
    <property type="entry name" value="AP2_ERF"/>
    <property type="match status" value="1"/>
</dbReference>
<comment type="subcellular location">
    <subcellularLocation>
        <location evidence="1">Nucleus</location>
    </subcellularLocation>
</comment>
<evidence type="ECO:0000256" key="6">
    <source>
        <dbReference type="ARBA" id="ARBA00023242"/>
    </source>
</evidence>
<keyword evidence="10" id="KW-1185">Reference proteome</keyword>
<dbReference type="GO" id="GO:0003700">
    <property type="term" value="F:DNA-binding transcription factor activity"/>
    <property type="evidence" value="ECO:0007669"/>
    <property type="project" value="InterPro"/>
</dbReference>
<proteinExistence type="inferred from homology"/>
<dbReference type="GO" id="GO:0003677">
    <property type="term" value="F:DNA binding"/>
    <property type="evidence" value="ECO:0007669"/>
    <property type="project" value="UniProtKB-KW"/>
</dbReference>
<gene>
    <name evidence="9" type="ORF">OLEA9_A058938</name>
</gene>
<dbReference type="PANTHER" id="PTHR32467:SF81">
    <property type="entry name" value="OS06G0145700 PROTEIN"/>
    <property type="match status" value="1"/>
</dbReference>
<evidence type="ECO:0000259" key="8">
    <source>
        <dbReference type="PROSITE" id="PS51032"/>
    </source>
</evidence>
<dbReference type="GO" id="GO:0005634">
    <property type="term" value="C:nucleus"/>
    <property type="evidence" value="ECO:0007669"/>
    <property type="project" value="UniProtKB-SubCell"/>
</dbReference>
<feature type="non-terminal residue" evidence="9">
    <location>
        <position position="164"/>
    </location>
</feature>
<evidence type="ECO:0000256" key="7">
    <source>
        <dbReference type="ARBA" id="ARBA00037973"/>
    </source>
</evidence>
<keyword evidence="2" id="KW-0805">Transcription regulation</keyword>
<keyword evidence="3" id="KW-0238">DNA-binding</keyword>
<name>A0A8S0U2G4_OLEEU</name>
<dbReference type="FunFam" id="3.30.730.10:FF:000004">
    <property type="entry name" value="AP2-like ethylene-responsive transcription factor"/>
    <property type="match status" value="1"/>
</dbReference>
<keyword evidence="4" id="KW-0010">Activator</keyword>
<organism evidence="9 10">
    <name type="scientific">Olea europaea subsp. europaea</name>
    <dbReference type="NCBI Taxonomy" id="158383"/>
    <lineage>
        <taxon>Eukaryota</taxon>
        <taxon>Viridiplantae</taxon>
        <taxon>Streptophyta</taxon>
        <taxon>Embryophyta</taxon>
        <taxon>Tracheophyta</taxon>
        <taxon>Spermatophyta</taxon>
        <taxon>Magnoliopsida</taxon>
        <taxon>eudicotyledons</taxon>
        <taxon>Gunneridae</taxon>
        <taxon>Pentapetalae</taxon>
        <taxon>asterids</taxon>
        <taxon>lamiids</taxon>
        <taxon>Lamiales</taxon>
        <taxon>Oleaceae</taxon>
        <taxon>Oleeae</taxon>
        <taxon>Olea</taxon>
    </lineage>
</organism>
<dbReference type="AlphaFoldDB" id="A0A8S0U2G4"/>